<comment type="catalytic activity">
    <reaction evidence="10">
        <text>adenosine + phosphate = alpha-D-ribose 1-phosphate + adenine</text>
        <dbReference type="Rhea" id="RHEA:27642"/>
        <dbReference type="ChEBI" id="CHEBI:16335"/>
        <dbReference type="ChEBI" id="CHEBI:16708"/>
        <dbReference type="ChEBI" id="CHEBI:43474"/>
        <dbReference type="ChEBI" id="CHEBI:57720"/>
        <dbReference type="EC" id="2.4.2.1"/>
    </reaction>
    <physiologicalReaction direction="left-to-right" evidence="10">
        <dbReference type="Rhea" id="RHEA:27643"/>
    </physiologicalReaction>
</comment>
<evidence type="ECO:0000256" key="2">
    <source>
        <dbReference type="ARBA" id="ARBA00003215"/>
    </source>
</evidence>
<evidence type="ECO:0000256" key="4">
    <source>
        <dbReference type="ARBA" id="ARBA00022679"/>
    </source>
</evidence>
<dbReference type="GO" id="GO:0017061">
    <property type="term" value="F:S-methyl-5-thioadenosine phosphorylase activity"/>
    <property type="evidence" value="ECO:0007669"/>
    <property type="project" value="UniProtKB-EC"/>
</dbReference>
<comment type="catalytic activity">
    <reaction evidence="9">
        <text>adenosine + H2O + H(+) = inosine + NH4(+)</text>
        <dbReference type="Rhea" id="RHEA:24408"/>
        <dbReference type="ChEBI" id="CHEBI:15377"/>
        <dbReference type="ChEBI" id="CHEBI:15378"/>
        <dbReference type="ChEBI" id="CHEBI:16335"/>
        <dbReference type="ChEBI" id="CHEBI:17596"/>
        <dbReference type="ChEBI" id="CHEBI:28938"/>
        <dbReference type="EC" id="3.5.4.4"/>
    </reaction>
    <physiologicalReaction direction="left-to-right" evidence="9">
        <dbReference type="Rhea" id="RHEA:24409"/>
    </physiologicalReaction>
</comment>
<dbReference type="GO" id="GO:0016787">
    <property type="term" value="F:hydrolase activity"/>
    <property type="evidence" value="ECO:0007669"/>
    <property type="project" value="UniProtKB-KW"/>
</dbReference>
<dbReference type="GO" id="GO:0005507">
    <property type="term" value="F:copper ion binding"/>
    <property type="evidence" value="ECO:0007669"/>
    <property type="project" value="TreeGrafter"/>
</dbReference>
<keyword evidence="5" id="KW-0479">Metal-binding</keyword>
<comment type="similarity">
    <text evidence="3">Belongs to the purine nucleoside phosphorylase YfiH/LACC1 family.</text>
</comment>
<comment type="catalytic activity">
    <reaction evidence="1">
        <text>inosine + phosphate = alpha-D-ribose 1-phosphate + hypoxanthine</text>
        <dbReference type="Rhea" id="RHEA:27646"/>
        <dbReference type="ChEBI" id="CHEBI:17368"/>
        <dbReference type="ChEBI" id="CHEBI:17596"/>
        <dbReference type="ChEBI" id="CHEBI:43474"/>
        <dbReference type="ChEBI" id="CHEBI:57720"/>
        <dbReference type="EC" id="2.4.2.1"/>
    </reaction>
    <physiologicalReaction direction="left-to-right" evidence="1">
        <dbReference type="Rhea" id="RHEA:27647"/>
    </physiologicalReaction>
</comment>
<evidence type="ECO:0000256" key="10">
    <source>
        <dbReference type="ARBA" id="ARBA00048968"/>
    </source>
</evidence>
<keyword evidence="6" id="KW-0378">Hydrolase</keyword>
<dbReference type="CDD" id="cd16833">
    <property type="entry name" value="YfiH"/>
    <property type="match status" value="1"/>
</dbReference>
<keyword evidence="8" id="KW-0186">Copper</keyword>
<reference evidence="12 13" key="1">
    <citation type="submission" date="2019-06" db="EMBL/GenBank/DDBJ databases">
        <title>Whole genome shotgun sequence of Glutamicibacter uratoxydans NBRC 15515.</title>
        <authorList>
            <person name="Hosoyama A."/>
            <person name="Uohara A."/>
            <person name="Ohji S."/>
            <person name="Ichikawa N."/>
        </authorList>
    </citation>
    <scope>NUCLEOTIDE SEQUENCE [LARGE SCALE GENOMIC DNA]</scope>
    <source>
        <strain evidence="12 13">NBRC 15515</strain>
    </source>
</reference>
<evidence type="ECO:0000256" key="3">
    <source>
        <dbReference type="ARBA" id="ARBA00007353"/>
    </source>
</evidence>
<dbReference type="OrthoDB" id="4279at2"/>
<protein>
    <submittedName>
        <fullName evidence="12">Laccase domain protein Cgl2154/cg2365</fullName>
    </submittedName>
</protein>
<gene>
    <name evidence="12" type="ORF">AUR04nite_25750</name>
</gene>
<dbReference type="SUPFAM" id="SSF64438">
    <property type="entry name" value="CNF1/YfiH-like putative cysteine hydrolases"/>
    <property type="match status" value="1"/>
</dbReference>
<sequence length="252" mass="27439">MLHFASNLDPRIQLAFTTQSEGNLALHVNDDPDTVGENRARLEDRIGVRRFSLQFMNQVHSNILHDAELVERSQWNEPPAPTCDALIDASGEVPLAVMVADCLPVLFVGTGGPSGPTVTAAVHAGRRGLLDGILARTVVRLHELGASQIEAVIGPAICGRCYEVPVQMAEESESLRPGIRTTTSWGTDSLDLPASAQQELENLGVQVLQSGACTLEDERFFSYRRSEKSGRLAGLIWRDINADATRRTEKAE</sequence>
<dbReference type="RefSeq" id="WP_141365720.1">
    <property type="nucleotide sequence ID" value="NZ_BAAAJL010000010.1"/>
</dbReference>
<accession>A0A4Y4DQY2</accession>
<keyword evidence="4" id="KW-0808">Transferase</keyword>
<dbReference type="PANTHER" id="PTHR30616:SF2">
    <property type="entry name" value="PURINE NUCLEOSIDE PHOSPHORYLASE LACC1"/>
    <property type="match status" value="1"/>
</dbReference>
<evidence type="ECO:0000313" key="12">
    <source>
        <dbReference type="EMBL" id="GED07043.1"/>
    </source>
</evidence>
<dbReference type="InterPro" id="IPR003730">
    <property type="entry name" value="Cu_polyphenol_OxRdtase"/>
</dbReference>
<dbReference type="Pfam" id="PF02578">
    <property type="entry name" value="Cu-oxidase_4"/>
    <property type="match status" value="1"/>
</dbReference>
<comment type="caution">
    <text evidence="12">The sequence shown here is derived from an EMBL/GenBank/DDBJ whole genome shotgun (WGS) entry which is preliminary data.</text>
</comment>
<organism evidence="12 13">
    <name type="scientific">Glutamicibacter uratoxydans</name>
    <name type="common">Arthrobacter uratoxydans</name>
    <dbReference type="NCBI Taxonomy" id="43667"/>
    <lineage>
        <taxon>Bacteria</taxon>
        <taxon>Bacillati</taxon>
        <taxon>Actinomycetota</taxon>
        <taxon>Actinomycetes</taxon>
        <taxon>Micrococcales</taxon>
        <taxon>Micrococcaceae</taxon>
        <taxon>Glutamicibacter</taxon>
    </lineage>
</organism>
<comment type="function">
    <text evidence="2">Purine nucleoside enzyme that catalyzes the phosphorolysis of adenosine and inosine nucleosides, yielding D-ribose 1-phosphate and the respective free bases, adenine and hypoxanthine. Also catalyzes the phosphorolysis of S-methyl-5'-thioadenosine into adenine and S-methyl-5-thio-alpha-D-ribose 1-phosphate. Also has adenosine deaminase activity.</text>
</comment>
<evidence type="ECO:0000256" key="1">
    <source>
        <dbReference type="ARBA" id="ARBA00000553"/>
    </source>
</evidence>
<evidence type="ECO:0000256" key="5">
    <source>
        <dbReference type="ARBA" id="ARBA00022723"/>
    </source>
</evidence>
<keyword evidence="13" id="KW-1185">Reference proteome</keyword>
<evidence type="ECO:0000313" key="13">
    <source>
        <dbReference type="Proteomes" id="UP000316612"/>
    </source>
</evidence>
<evidence type="ECO:0000256" key="9">
    <source>
        <dbReference type="ARBA" id="ARBA00047989"/>
    </source>
</evidence>
<evidence type="ECO:0000256" key="8">
    <source>
        <dbReference type="ARBA" id="ARBA00023008"/>
    </source>
</evidence>
<dbReference type="InterPro" id="IPR011324">
    <property type="entry name" value="Cytotoxic_necrot_fac-like_cat"/>
</dbReference>
<dbReference type="EMBL" id="BJNY01000015">
    <property type="protein sequence ID" value="GED07043.1"/>
    <property type="molecule type" value="Genomic_DNA"/>
</dbReference>
<evidence type="ECO:0000256" key="11">
    <source>
        <dbReference type="ARBA" id="ARBA00049893"/>
    </source>
</evidence>
<dbReference type="InterPro" id="IPR038371">
    <property type="entry name" value="Cu_polyphenol_OxRdtase_sf"/>
</dbReference>
<dbReference type="Proteomes" id="UP000316612">
    <property type="component" value="Unassembled WGS sequence"/>
</dbReference>
<dbReference type="PANTHER" id="PTHR30616">
    <property type="entry name" value="UNCHARACTERIZED PROTEIN YFIH"/>
    <property type="match status" value="1"/>
</dbReference>
<evidence type="ECO:0000256" key="6">
    <source>
        <dbReference type="ARBA" id="ARBA00022801"/>
    </source>
</evidence>
<dbReference type="Gene3D" id="3.60.140.10">
    <property type="entry name" value="CNF1/YfiH-like putative cysteine hydrolases"/>
    <property type="match status" value="1"/>
</dbReference>
<keyword evidence="7" id="KW-0862">Zinc</keyword>
<name>A0A4Y4DQY2_GLUUR</name>
<proteinExistence type="inferred from homology"/>
<evidence type="ECO:0000256" key="7">
    <source>
        <dbReference type="ARBA" id="ARBA00022833"/>
    </source>
</evidence>
<comment type="catalytic activity">
    <reaction evidence="11">
        <text>S-methyl-5'-thioadenosine + phosphate = 5-(methylsulfanyl)-alpha-D-ribose 1-phosphate + adenine</text>
        <dbReference type="Rhea" id="RHEA:11852"/>
        <dbReference type="ChEBI" id="CHEBI:16708"/>
        <dbReference type="ChEBI" id="CHEBI:17509"/>
        <dbReference type="ChEBI" id="CHEBI:43474"/>
        <dbReference type="ChEBI" id="CHEBI:58533"/>
        <dbReference type="EC" id="2.4.2.28"/>
    </reaction>
    <physiologicalReaction direction="left-to-right" evidence="11">
        <dbReference type="Rhea" id="RHEA:11853"/>
    </physiologicalReaction>
</comment>
<dbReference type="AlphaFoldDB" id="A0A4Y4DQY2"/>